<sequence>MIVRAEIRKLLTTRTPLILFAAAQLLVIAGISGVMARRDDIAATETQRAAVSHIGLVSLFALVLGIMAVAGEYRHRTISDTYLTTPDRAPVVLAKLGVYSIAGLVFGVAAAATALASAAIWLAARGESLAVTSGDLWQTIAGGILWNALFGAIGVGVGALITNLMGAIAAALAWIALVEGIVGQLVGDAAGWLPFALGSALDTLPTATDGPPQWLAGLALAAYAVVFAAAATLTTVRRDVV</sequence>
<keyword evidence="1" id="KW-0812">Transmembrane</keyword>
<keyword evidence="3" id="KW-1185">Reference proteome</keyword>
<dbReference type="EMBL" id="SNWR01000001">
    <property type="protein sequence ID" value="TDO41873.1"/>
    <property type="molecule type" value="Genomic_DNA"/>
</dbReference>
<dbReference type="Proteomes" id="UP000294901">
    <property type="component" value="Unassembled WGS sequence"/>
</dbReference>
<feature type="transmembrane region" description="Helical" evidence="1">
    <location>
        <begin position="92"/>
        <end position="124"/>
    </location>
</feature>
<organism evidence="2 3">
    <name type="scientific">Paractinoplanes brasiliensis</name>
    <dbReference type="NCBI Taxonomy" id="52695"/>
    <lineage>
        <taxon>Bacteria</taxon>
        <taxon>Bacillati</taxon>
        <taxon>Actinomycetota</taxon>
        <taxon>Actinomycetes</taxon>
        <taxon>Micromonosporales</taxon>
        <taxon>Micromonosporaceae</taxon>
        <taxon>Paractinoplanes</taxon>
    </lineage>
</organism>
<evidence type="ECO:0000256" key="1">
    <source>
        <dbReference type="SAM" id="Phobius"/>
    </source>
</evidence>
<reference evidence="2 3" key="1">
    <citation type="submission" date="2019-03" db="EMBL/GenBank/DDBJ databases">
        <title>Sequencing the genomes of 1000 actinobacteria strains.</title>
        <authorList>
            <person name="Klenk H.-P."/>
        </authorList>
    </citation>
    <scope>NUCLEOTIDE SEQUENCE [LARGE SCALE GENOMIC DNA]</scope>
    <source>
        <strain evidence="2 3">DSM 43805</strain>
    </source>
</reference>
<feature type="transmembrane region" description="Helical" evidence="1">
    <location>
        <begin position="144"/>
        <end position="164"/>
    </location>
</feature>
<evidence type="ECO:0000313" key="2">
    <source>
        <dbReference type="EMBL" id="TDO41873.1"/>
    </source>
</evidence>
<feature type="transmembrane region" description="Helical" evidence="1">
    <location>
        <begin position="52"/>
        <end position="71"/>
    </location>
</feature>
<keyword evidence="1" id="KW-1133">Transmembrane helix</keyword>
<keyword evidence="1" id="KW-0472">Membrane</keyword>
<evidence type="ECO:0000313" key="3">
    <source>
        <dbReference type="Proteomes" id="UP000294901"/>
    </source>
</evidence>
<feature type="transmembrane region" description="Helical" evidence="1">
    <location>
        <begin position="214"/>
        <end position="236"/>
    </location>
</feature>
<feature type="transmembrane region" description="Helical" evidence="1">
    <location>
        <begin position="171"/>
        <end position="194"/>
    </location>
</feature>
<proteinExistence type="predicted"/>
<accession>A0A4R6JYD5</accession>
<dbReference type="AlphaFoldDB" id="A0A4R6JYD5"/>
<name>A0A4R6JYD5_9ACTN</name>
<comment type="caution">
    <text evidence="2">The sequence shown here is derived from an EMBL/GenBank/DDBJ whole genome shotgun (WGS) entry which is preliminary data.</text>
</comment>
<dbReference type="RefSeq" id="WP_133875844.1">
    <property type="nucleotide sequence ID" value="NZ_BOMD01000064.1"/>
</dbReference>
<gene>
    <name evidence="2" type="ORF">C8E87_5629</name>
</gene>
<protein>
    <submittedName>
        <fullName evidence="2">ABC-2 type transport system permease protein</fullName>
    </submittedName>
</protein>
<dbReference type="OrthoDB" id="5244396at2"/>